<organism evidence="2 3">
    <name type="scientific">Tepidibacter formicigenes DSM 15518</name>
    <dbReference type="NCBI Taxonomy" id="1123349"/>
    <lineage>
        <taxon>Bacteria</taxon>
        <taxon>Bacillati</taxon>
        <taxon>Bacillota</taxon>
        <taxon>Clostridia</taxon>
        <taxon>Peptostreptococcales</taxon>
        <taxon>Peptostreptococcaceae</taxon>
        <taxon>Tepidibacter</taxon>
    </lineage>
</organism>
<dbReference type="Gene3D" id="1.10.10.10">
    <property type="entry name" value="Winged helix-like DNA-binding domain superfamily/Winged helix DNA-binding domain"/>
    <property type="match status" value="1"/>
</dbReference>
<dbReference type="EMBL" id="FRAE01000009">
    <property type="protein sequence ID" value="SHJ64157.1"/>
    <property type="molecule type" value="Genomic_DNA"/>
</dbReference>
<feature type="domain" description="HTH marR-type" evidence="1">
    <location>
        <begin position="5"/>
        <end position="141"/>
    </location>
</feature>
<dbReference type="PANTHER" id="PTHR33164:SF57">
    <property type="entry name" value="MARR-FAMILY TRANSCRIPTIONAL REGULATOR"/>
    <property type="match status" value="1"/>
</dbReference>
<dbReference type="InterPro" id="IPR036390">
    <property type="entry name" value="WH_DNA-bd_sf"/>
</dbReference>
<dbReference type="SMART" id="SM00347">
    <property type="entry name" value="HTH_MARR"/>
    <property type="match status" value="1"/>
</dbReference>
<dbReference type="PANTHER" id="PTHR33164">
    <property type="entry name" value="TRANSCRIPTIONAL REGULATOR, MARR FAMILY"/>
    <property type="match status" value="1"/>
</dbReference>
<gene>
    <name evidence="2" type="ORF">SAMN02744037_00497</name>
</gene>
<dbReference type="PRINTS" id="PR00598">
    <property type="entry name" value="HTHMARR"/>
</dbReference>
<dbReference type="InterPro" id="IPR039422">
    <property type="entry name" value="MarR/SlyA-like"/>
</dbReference>
<reference evidence="3" key="1">
    <citation type="submission" date="2016-11" db="EMBL/GenBank/DDBJ databases">
        <authorList>
            <person name="Varghese N."/>
            <person name="Submissions S."/>
        </authorList>
    </citation>
    <scope>NUCLEOTIDE SEQUENCE [LARGE SCALE GENOMIC DNA]</scope>
    <source>
        <strain evidence="3">DSM 15518</strain>
    </source>
</reference>
<keyword evidence="3" id="KW-1185">Reference proteome</keyword>
<protein>
    <submittedName>
        <fullName evidence="2">DNA-binding transcriptional regulator, MarR family</fullName>
    </submittedName>
</protein>
<dbReference type="SUPFAM" id="SSF46785">
    <property type="entry name" value="Winged helix' DNA-binding domain"/>
    <property type="match status" value="1"/>
</dbReference>
<name>A0A1M6KYX8_9FIRM</name>
<dbReference type="RefSeq" id="WP_072886963.1">
    <property type="nucleotide sequence ID" value="NZ_FRAE01000009.1"/>
</dbReference>
<dbReference type="AlphaFoldDB" id="A0A1M6KYX8"/>
<sequence length="146" mass="17003">MNKYRNYIIGYISRTRKKAQRFLERELKNHGLEELIPSHGSILSVLYENGGKLTMKEIADLIRRDKSTVTALANKLVKLGYIEKQKCEEDKRITYIVLTEKGKSIKNKFDLISKNLIDTAYKGFTEEEEDMLAKLLNKLNQNFSQK</sequence>
<dbReference type="GO" id="GO:0006950">
    <property type="term" value="P:response to stress"/>
    <property type="evidence" value="ECO:0007669"/>
    <property type="project" value="TreeGrafter"/>
</dbReference>
<accession>A0A1M6KYX8</accession>
<dbReference type="GO" id="GO:0003677">
    <property type="term" value="F:DNA binding"/>
    <property type="evidence" value="ECO:0007669"/>
    <property type="project" value="UniProtKB-KW"/>
</dbReference>
<evidence type="ECO:0000313" key="3">
    <source>
        <dbReference type="Proteomes" id="UP000242497"/>
    </source>
</evidence>
<evidence type="ECO:0000313" key="2">
    <source>
        <dbReference type="EMBL" id="SHJ64157.1"/>
    </source>
</evidence>
<dbReference type="PROSITE" id="PS50995">
    <property type="entry name" value="HTH_MARR_2"/>
    <property type="match status" value="1"/>
</dbReference>
<dbReference type="OrthoDB" id="9799663at2"/>
<dbReference type="InterPro" id="IPR036388">
    <property type="entry name" value="WH-like_DNA-bd_sf"/>
</dbReference>
<proteinExistence type="predicted"/>
<dbReference type="InterPro" id="IPR000835">
    <property type="entry name" value="HTH_MarR-typ"/>
</dbReference>
<keyword evidence="2" id="KW-0238">DNA-binding</keyword>
<dbReference type="STRING" id="1123349.SAMN02744037_00497"/>
<evidence type="ECO:0000259" key="1">
    <source>
        <dbReference type="PROSITE" id="PS50995"/>
    </source>
</evidence>
<dbReference type="Pfam" id="PF12802">
    <property type="entry name" value="MarR_2"/>
    <property type="match status" value="1"/>
</dbReference>
<dbReference type="Proteomes" id="UP000242497">
    <property type="component" value="Unassembled WGS sequence"/>
</dbReference>
<dbReference type="GO" id="GO:0003700">
    <property type="term" value="F:DNA-binding transcription factor activity"/>
    <property type="evidence" value="ECO:0007669"/>
    <property type="project" value="InterPro"/>
</dbReference>